<protein>
    <submittedName>
        <fullName evidence="1">Uncharacterized protein</fullName>
    </submittedName>
</protein>
<keyword evidence="2" id="KW-1185">Reference proteome</keyword>
<dbReference type="EMBL" id="CP090035">
    <property type="protein sequence ID" value="UPK97511.1"/>
    <property type="molecule type" value="Genomic_DNA"/>
</dbReference>
<evidence type="ECO:0000313" key="2">
    <source>
        <dbReference type="Proteomes" id="UP000830768"/>
    </source>
</evidence>
<gene>
    <name evidence="1" type="ORF">LCI18_008446</name>
</gene>
<sequence length="705" mass="77196">MSDSNTTRVHVQDEVLRQSLENPEDFWRHQAEQLYWHKPFSSALKLRQKTLQSGIVHDSWEWFPDGEISTCYNCLDRHVLGGNADAIALYFDSPVTGAKQSYTYRQLLDEVELFAGCLRSEGIKKGDIVMIYMPMIPAAIVAIFAVGRLGAVHSVVFGGFAPNVLAQRIDSCKPISLITASCGINGNKPPIAYRPLVEKAYSLSSSPPEKTFIWQREQLSWGPIDHHIGHLDMEDAIADAQARNIRAGCVPVKSTDPIYIIHTSGTTGAPKGVLRDAGGHAVGLHLSISYLFNIHGPGCVTFAASDIGWILRHSYIIYGPLLTGAATVLYEGKPIGTPDASAFWRIVEQYKVNTMFTAPSALRAIKTVDPENKYFMSFGRKGGLKSLKAIFLAGERSEPPLVDLYQRLLGQYGAFNAHVIDNWWSTEVGSPITGRALVPHTGQHRQTDIRGHPPPHLKPGSAGKAMPGFDVRIVDDHGNEVEKGTMGNIVLGMPLAPTGFRTLWQDESRFWDGYLKRFAGRWLDTGDAGYIDHEGFVYVMSRSDDVLNVSAHRLSSGAIEQAITSHPQVAEACVVGIPDSLKGELPFALVTLSVPNHPKSAVPDPKILSEIHGLVRQQVGAIASLGGVIQGSGIIPRTRSGKAVRRVVWALIENAVHGEPDKEITVPSTLEDPSVIDAARAQIREYFAKERTKHKAVEGMVKARL</sequence>
<organism evidence="1 2">
    <name type="scientific">Fusarium solani subsp. cucurbitae</name>
    <name type="common">Neocosmosporum cucurbitae</name>
    <dbReference type="NCBI Taxonomy" id="2747967"/>
    <lineage>
        <taxon>Eukaryota</taxon>
        <taxon>Fungi</taxon>
        <taxon>Dikarya</taxon>
        <taxon>Ascomycota</taxon>
        <taxon>Pezizomycotina</taxon>
        <taxon>Sordariomycetes</taxon>
        <taxon>Hypocreomycetidae</taxon>
        <taxon>Hypocreales</taxon>
        <taxon>Nectriaceae</taxon>
        <taxon>Fusarium</taxon>
        <taxon>Fusarium solani species complex</taxon>
    </lineage>
</organism>
<evidence type="ECO:0000313" key="1">
    <source>
        <dbReference type="EMBL" id="UPK97511.1"/>
    </source>
</evidence>
<reference evidence="1" key="1">
    <citation type="submission" date="2021-11" db="EMBL/GenBank/DDBJ databases">
        <title>Fusarium solani-melongenae Genome sequencing and assembly.</title>
        <authorList>
            <person name="Xie S."/>
            <person name="Huang L."/>
            <person name="Zhang X."/>
        </authorList>
    </citation>
    <scope>NUCLEOTIDE SEQUENCE</scope>
    <source>
        <strain evidence="1">CRI 24-3</strain>
    </source>
</reference>
<name>A0ACD3Z8H9_FUSSC</name>
<accession>A0ACD3Z8H9</accession>
<proteinExistence type="predicted"/>
<dbReference type="Proteomes" id="UP000830768">
    <property type="component" value="Chromosome 6"/>
</dbReference>